<evidence type="ECO:0000313" key="2">
    <source>
        <dbReference type="Proteomes" id="UP000042527"/>
    </source>
</evidence>
<protein>
    <recommendedName>
        <fullName evidence="3">DNA alkylation repair protein</fullName>
    </recommendedName>
</protein>
<dbReference type="OrthoDB" id="9784740at2"/>
<dbReference type="Gene3D" id="1.25.10.90">
    <property type="match status" value="1"/>
</dbReference>
<reference evidence="2" key="1">
    <citation type="submission" date="2015-01" db="EMBL/GenBank/DDBJ databases">
        <authorList>
            <person name="Manzoor Shahid"/>
            <person name="Zubair Saima"/>
        </authorList>
    </citation>
    <scope>NUCLEOTIDE SEQUENCE [LARGE SCALE GENOMIC DNA]</scope>
    <source>
        <strain evidence="2">V1</strain>
    </source>
</reference>
<name>A0A0B7H134_TREPH</name>
<dbReference type="Pfam" id="PF08713">
    <property type="entry name" value="DNA_alkylation"/>
    <property type="match status" value="1"/>
</dbReference>
<keyword evidence="2" id="KW-1185">Reference proteome</keyword>
<dbReference type="AlphaFoldDB" id="A0A0B7H134"/>
<dbReference type="InterPro" id="IPR016024">
    <property type="entry name" value="ARM-type_fold"/>
</dbReference>
<dbReference type="PANTHER" id="PTHR34070">
    <property type="entry name" value="ARMADILLO-TYPE FOLD"/>
    <property type="match status" value="1"/>
</dbReference>
<evidence type="ECO:0000313" key="1">
    <source>
        <dbReference type="EMBL" id="CEM62656.1"/>
    </source>
</evidence>
<sequence length="225" mass="26655">MNKIQTHLFSLQDKTYAEFSRKLMPTVNPETVIGVRTPDLRKFAKELVKQNAATEFLLSLPHTYFEENQLHALILAQCKDFTALMPQVESFLPHIDNWATCDIFSPKIFKKHLQALLPYIRKWLTAKHTYTVRFAVGMLMEYYLDDAFETQYSDMVAAIRSEEYYVNMMIAWYFATALVKQWEHALPYLQEKKLQTWTHNKTIQKAVESYRITPEQKIYLKTLKR</sequence>
<accession>A0A0B7H134</accession>
<dbReference type="SUPFAM" id="SSF48371">
    <property type="entry name" value="ARM repeat"/>
    <property type="match status" value="1"/>
</dbReference>
<dbReference type="PANTHER" id="PTHR34070:SF1">
    <property type="entry name" value="DNA ALKYLATION REPAIR PROTEIN"/>
    <property type="match status" value="1"/>
</dbReference>
<dbReference type="Proteomes" id="UP000042527">
    <property type="component" value="Unassembled WGS sequence"/>
</dbReference>
<gene>
    <name evidence="1" type="ORF">TPHV1_40159</name>
</gene>
<dbReference type="RefSeq" id="WP_044634877.1">
    <property type="nucleotide sequence ID" value="NZ_CDNC01000034.1"/>
</dbReference>
<evidence type="ECO:0008006" key="3">
    <source>
        <dbReference type="Google" id="ProtNLM"/>
    </source>
</evidence>
<dbReference type="EMBL" id="CDNC01000034">
    <property type="protein sequence ID" value="CEM62656.1"/>
    <property type="molecule type" value="Genomic_DNA"/>
</dbReference>
<proteinExistence type="predicted"/>
<dbReference type="GeneID" id="57752894"/>
<organism evidence="1 2">
    <name type="scientific">Treponema phagedenis</name>
    <dbReference type="NCBI Taxonomy" id="162"/>
    <lineage>
        <taxon>Bacteria</taxon>
        <taxon>Pseudomonadati</taxon>
        <taxon>Spirochaetota</taxon>
        <taxon>Spirochaetia</taxon>
        <taxon>Spirochaetales</taxon>
        <taxon>Treponemataceae</taxon>
        <taxon>Treponema</taxon>
    </lineage>
</organism>
<dbReference type="InterPro" id="IPR014825">
    <property type="entry name" value="DNA_alkylation"/>
</dbReference>
<dbReference type="CDD" id="cd06561">
    <property type="entry name" value="AlkD_like"/>
    <property type="match status" value="1"/>
</dbReference>